<keyword evidence="21" id="KW-1185">Reference proteome</keyword>
<dbReference type="Pfam" id="PF01546">
    <property type="entry name" value="Peptidase_M20"/>
    <property type="match status" value="1"/>
</dbReference>
<dbReference type="FunFam" id="3.40.630.10:FF:000018">
    <property type="entry name" value="Aminoacyl-histidine dipeptidase PepD"/>
    <property type="match status" value="1"/>
</dbReference>
<evidence type="ECO:0000256" key="13">
    <source>
        <dbReference type="ARBA" id="ARBA00061423"/>
    </source>
</evidence>
<feature type="domain" description="Peptidase M20 dimerisation" evidence="19">
    <location>
        <begin position="215"/>
        <end position="300"/>
    </location>
</feature>
<evidence type="ECO:0000256" key="1">
    <source>
        <dbReference type="ARBA" id="ARBA00001941"/>
    </source>
</evidence>
<dbReference type="GO" id="GO:0005829">
    <property type="term" value="C:cytosol"/>
    <property type="evidence" value="ECO:0007669"/>
    <property type="project" value="TreeGrafter"/>
</dbReference>
<dbReference type="GO" id="GO:0070573">
    <property type="term" value="F:metallodipeptidase activity"/>
    <property type="evidence" value="ECO:0007669"/>
    <property type="project" value="TreeGrafter"/>
</dbReference>
<evidence type="ECO:0000256" key="12">
    <source>
        <dbReference type="ARBA" id="ARBA00044252"/>
    </source>
</evidence>
<evidence type="ECO:0000256" key="10">
    <source>
        <dbReference type="ARBA" id="ARBA00036421"/>
    </source>
</evidence>
<evidence type="ECO:0000256" key="17">
    <source>
        <dbReference type="ARBA" id="ARBA00077688"/>
    </source>
</evidence>
<dbReference type="eggNOG" id="COG2195">
    <property type="taxonomic scope" value="Bacteria"/>
</dbReference>
<dbReference type="GO" id="GO:0006508">
    <property type="term" value="P:proteolysis"/>
    <property type="evidence" value="ECO:0007669"/>
    <property type="project" value="UniProtKB-KW"/>
</dbReference>
<evidence type="ECO:0000256" key="9">
    <source>
        <dbReference type="ARBA" id="ARBA00023285"/>
    </source>
</evidence>
<keyword evidence="5" id="KW-0378">Hydrolase</keyword>
<evidence type="ECO:0000256" key="16">
    <source>
        <dbReference type="ARBA" id="ARBA00076004"/>
    </source>
</evidence>
<evidence type="ECO:0000256" key="8">
    <source>
        <dbReference type="ARBA" id="ARBA00023049"/>
    </source>
</evidence>
<dbReference type="PRINTS" id="PR00934">
    <property type="entry name" value="XHISDIPTASE"/>
</dbReference>
<evidence type="ECO:0000256" key="15">
    <source>
        <dbReference type="ARBA" id="ARBA00075285"/>
    </source>
</evidence>
<comment type="catalytic activity">
    <reaction evidence="10">
        <text>Hydrolysis of dipeptides, preferentially hydrophobic dipeptides including prolyl amino acids.</text>
        <dbReference type="EC" id="3.4.13.18"/>
    </reaction>
</comment>
<dbReference type="PANTHER" id="PTHR43501">
    <property type="entry name" value="CYTOSOL NON-SPECIFIC DIPEPTIDASE"/>
    <property type="match status" value="1"/>
</dbReference>
<dbReference type="EC" id="3.4.13.18" evidence="11"/>
<dbReference type="PANTHER" id="PTHR43501:SF1">
    <property type="entry name" value="CYTOSOL NON-SPECIFIC DIPEPTIDASE"/>
    <property type="match status" value="1"/>
</dbReference>
<keyword evidence="4" id="KW-0479">Metal-binding</keyword>
<dbReference type="InterPro" id="IPR011650">
    <property type="entry name" value="Peptidase_M20_dimer"/>
</dbReference>
<keyword evidence="8" id="KW-0482">Metalloprotease</keyword>
<gene>
    <name evidence="20" type="ORF">C41B8_03161</name>
</gene>
<evidence type="ECO:0000256" key="2">
    <source>
        <dbReference type="ARBA" id="ARBA00001947"/>
    </source>
</evidence>
<proteinExistence type="inferred from homology"/>
<comment type="similarity">
    <text evidence="13">Belongs to the peptidase M20C family.</text>
</comment>
<dbReference type="PIRSF" id="PIRSF016599">
    <property type="entry name" value="Xaa-His_dipept"/>
    <property type="match status" value="1"/>
</dbReference>
<dbReference type="InterPro" id="IPR001160">
    <property type="entry name" value="Peptidase_M20C"/>
</dbReference>
<evidence type="ECO:0000256" key="5">
    <source>
        <dbReference type="ARBA" id="ARBA00022801"/>
    </source>
</evidence>
<evidence type="ECO:0000256" key="11">
    <source>
        <dbReference type="ARBA" id="ARBA00038976"/>
    </source>
</evidence>
<evidence type="ECO:0000256" key="6">
    <source>
        <dbReference type="ARBA" id="ARBA00022833"/>
    </source>
</evidence>
<dbReference type="PATRIC" id="fig|1304275.5.peg.641"/>
<evidence type="ECO:0000313" key="21">
    <source>
        <dbReference type="Proteomes" id="UP000028302"/>
    </source>
</evidence>
<organism evidence="20 21">
    <name type="scientific">Salinisphaera hydrothermalis (strain C41B8)</name>
    <dbReference type="NCBI Taxonomy" id="1304275"/>
    <lineage>
        <taxon>Bacteria</taxon>
        <taxon>Pseudomonadati</taxon>
        <taxon>Pseudomonadota</taxon>
        <taxon>Gammaproteobacteria</taxon>
        <taxon>Salinisphaerales</taxon>
        <taxon>Salinisphaeraceae</taxon>
        <taxon>Salinisphaera</taxon>
    </lineage>
</organism>
<keyword evidence="9" id="KW-0170">Cobalt</keyword>
<keyword evidence="7" id="KW-0224">Dipeptidase</keyword>
<accession>A0A084IPE7</accession>
<comment type="caution">
    <text evidence="20">The sequence shown here is derived from an EMBL/GenBank/DDBJ whole genome shotgun (WGS) entry which is preliminary data.</text>
</comment>
<keyword evidence="6" id="KW-0862">Zinc</keyword>
<name>A0A084IPE7_SALHC</name>
<evidence type="ECO:0000259" key="19">
    <source>
        <dbReference type="Pfam" id="PF07687"/>
    </source>
</evidence>
<evidence type="ECO:0000256" key="18">
    <source>
        <dbReference type="ARBA" id="ARBA00078074"/>
    </source>
</evidence>
<reference evidence="20 21" key="1">
    <citation type="submission" date="2013-03" db="EMBL/GenBank/DDBJ databases">
        <title>Salinisphaera hydrothermalis C41B8 Genome Sequencing.</title>
        <authorList>
            <person name="Li C."/>
            <person name="Lai Q."/>
            <person name="Shao Z."/>
        </authorList>
    </citation>
    <scope>NUCLEOTIDE SEQUENCE [LARGE SCALE GENOMIC DNA]</scope>
    <source>
        <strain evidence="20 21">C41B8</strain>
    </source>
</reference>
<dbReference type="CDD" id="cd03890">
    <property type="entry name" value="M20_pepD"/>
    <property type="match status" value="1"/>
</dbReference>
<comment type="cofactor">
    <cofactor evidence="2">
        <name>Zn(2+)</name>
        <dbReference type="ChEBI" id="CHEBI:29105"/>
    </cofactor>
</comment>
<dbReference type="Proteomes" id="UP000028302">
    <property type="component" value="Unassembled WGS sequence"/>
</dbReference>
<dbReference type="GO" id="GO:0046872">
    <property type="term" value="F:metal ion binding"/>
    <property type="evidence" value="ECO:0007669"/>
    <property type="project" value="UniProtKB-KW"/>
</dbReference>
<evidence type="ECO:0000256" key="14">
    <source>
        <dbReference type="ARBA" id="ARBA00071271"/>
    </source>
</evidence>
<dbReference type="SUPFAM" id="SSF53187">
    <property type="entry name" value="Zn-dependent exopeptidases"/>
    <property type="match status" value="1"/>
</dbReference>
<keyword evidence="3" id="KW-0645">Protease</keyword>
<evidence type="ECO:0000313" key="20">
    <source>
        <dbReference type="EMBL" id="KEZ78581.1"/>
    </source>
</evidence>
<evidence type="ECO:0000256" key="7">
    <source>
        <dbReference type="ARBA" id="ARBA00022997"/>
    </source>
</evidence>
<evidence type="ECO:0000256" key="3">
    <source>
        <dbReference type="ARBA" id="ARBA00022670"/>
    </source>
</evidence>
<dbReference type="AlphaFoldDB" id="A0A084IPE7"/>
<sequence length="492" mass="52837">MINGEPDVVNAHLEQLEPKLLWQHFRTFCDTPRPSWHEDAILSKIEAWADERGFAHERDEANNLRIVKPATAGHENAPGVVMQGHVDMVAESDAGVDHDFETDPIVTFVEDGWLKARGTTLGADNGIGAAAGLAILDETDLEHGPLEVLLTVAEEVSLVGAAHLAPNWVNGRLLLNLDTEEEGEVCIGCAGGANVTTETELAEHPLEGNLTVFKIGVNGLTGGHSGMDIDTGRASANRLLARALHQLLPLGLRLVDYDGGRMDNAITRAAWATVALPDAAFDEATAELVELEAVFQKELAGVDGQVAVDQERAEADKALSVGDTKRLVRLLYALPYGVERMSLAAPGVVETSNNIGVVQVADGVFSAQLMVRSLVDSARDSLVERIATMFELAGFPVTRERGYPGWAPNPKSALLARFVDVHERVTGQPPEVKVIHAGLECGLIGARYPKMDMISFGPTIRGAHSPTERVDIAAVDNFYKILRAMITELAGA</sequence>
<dbReference type="Gene3D" id="3.40.630.10">
    <property type="entry name" value="Zn peptidases"/>
    <property type="match status" value="2"/>
</dbReference>
<comment type="cofactor">
    <cofactor evidence="1">
        <name>Co(2+)</name>
        <dbReference type="ChEBI" id="CHEBI:48828"/>
    </cofactor>
</comment>
<dbReference type="NCBIfam" id="TIGR01893">
    <property type="entry name" value="aa-his-dipept"/>
    <property type="match status" value="1"/>
</dbReference>
<protein>
    <recommendedName>
        <fullName evidence="14">Cytosol non-specific dipeptidase</fullName>
        <ecNumber evidence="11">3.4.13.18</ecNumber>
    </recommendedName>
    <alternativeName>
        <fullName evidence="17">Aminoacyl-histidine dipeptidase</fullName>
    </alternativeName>
    <alternativeName>
        <fullName evidence="16">Beta-alanyl-histidine dipeptidase</fullName>
    </alternativeName>
    <alternativeName>
        <fullName evidence="15">Carnosinase</fullName>
    </alternativeName>
    <alternativeName>
        <fullName evidence="12">Peptidase D</fullName>
    </alternativeName>
    <alternativeName>
        <fullName evidence="18">Xaa-His dipeptidase</fullName>
    </alternativeName>
</protein>
<dbReference type="STRING" id="1304275.C41B8_03161"/>
<dbReference type="InterPro" id="IPR002933">
    <property type="entry name" value="Peptidase_M20"/>
</dbReference>
<evidence type="ECO:0000256" key="4">
    <source>
        <dbReference type="ARBA" id="ARBA00022723"/>
    </source>
</evidence>
<dbReference type="EMBL" id="APNK01000003">
    <property type="protein sequence ID" value="KEZ78581.1"/>
    <property type="molecule type" value="Genomic_DNA"/>
</dbReference>
<dbReference type="FunFam" id="3.40.630.10:FF:000015">
    <property type="entry name" value="Aminoacyl-histidine dipeptidase PepD"/>
    <property type="match status" value="1"/>
</dbReference>
<dbReference type="Pfam" id="PF07687">
    <property type="entry name" value="M20_dimer"/>
    <property type="match status" value="1"/>
</dbReference>